<evidence type="ECO:0000256" key="6">
    <source>
        <dbReference type="ARBA" id="ARBA00023136"/>
    </source>
</evidence>
<dbReference type="InterPro" id="IPR036259">
    <property type="entry name" value="MFS_trans_sf"/>
</dbReference>
<dbReference type="InterPro" id="IPR020846">
    <property type="entry name" value="MFS_dom"/>
</dbReference>
<evidence type="ECO:0000259" key="8">
    <source>
        <dbReference type="PROSITE" id="PS50850"/>
    </source>
</evidence>
<evidence type="ECO:0000256" key="5">
    <source>
        <dbReference type="ARBA" id="ARBA00022989"/>
    </source>
</evidence>
<proteinExistence type="evidence at transcript level"/>
<keyword evidence="4" id="KW-0769">Symport</keyword>
<feature type="transmembrane region" description="Helical" evidence="7">
    <location>
        <begin position="428"/>
        <end position="446"/>
    </location>
</feature>
<gene>
    <name evidence="9" type="primary">slc17a-6</name>
</gene>
<dbReference type="Gene3D" id="1.20.1250.20">
    <property type="entry name" value="MFS general substrate transporter like domains"/>
    <property type="match status" value="2"/>
</dbReference>
<dbReference type="InterPro" id="IPR011701">
    <property type="entry name" value="MFS"/>
</dbReference>
<dbReference type="GO" id="GO:0006820">
    <property type="term" value="P:monoatomic anion transport"/>
    <property type="evidence" value="ECO:0007669"/>
    <property type="project" value="TreeGrafter"/>
</dbReference>
<name>A0A0H3YJ71_SCHMD</name>
<dbReference type="PANTHER" id="PTHR11662:SF399">
    <property type="entry name" value="FI19708P1-RELATED"/>
    <property type="match status" value="1"/>
</dbReference>
<feature type="transmembrane region" description="Helical" evidence="7">
    <location>
        <begin position="146"/>
        <end position="172"/>
    </location>
</feature>
<dbReference type="FunFam" id="1.20.1250.20:FF:000423">
    <property type="entry name" value="Putative inorganic phosphate cotransporter-like Protein"/>
    <property type="match status" value="1"/>
</dbReference>
<evidence type="ECO:0000256" key="2">
    <source>
        <dbReference type="ARBA" id="ARBA00022448"/>
    </source>
</evidence>
<dbReference type="PANTHER" id="PTHR11662">
    <property type="entry name" value="SOLUTE CARRIER FAMILY 17"/>
    <property type="match status" value="1"/>
</dbReference>
<keyword evidence="6 7" id="KW-0472">Membrane</keyword>
<dbReference type="AlphaFoldDB" id="A0A0H3YJ71"/>
<comment type="subcellular location">
    <subcellularLocation>
        <location evidence="1">Membrane</location>
        <topology evidence="1">Multi-pass membrane protein</topology>
    </subcellularLocation>
</comment>
<evidence type="ECO:0000256" key="4">
    <source>
        <dbReference type="ARBA" id="ARBA00022847"/>
    </source>
</evidence>
<feature type="transmembrane region" description="Helical" evidence="7">
    <location>
        <begin position="334"/>
        <end position="353"/>
    </location>
</feature>
<keyword evidence="3 7" id="KW-0812">Transmembrane</keyword>
<dbReference type="FunFam" id="1.20.1250.20:FF:000003">
    <property type="entry name" value="Solute carrier family 17 member 3"/>
    <property type="match status" value="1"/>
</dbReference>
<evidence type="ECO:0000256" key="1">
    <source>
        <dbReference type="ARBA" id="ARBA00004141"/>
    </source>
</evidence>
<feature type="transmembrane region" description="Helical" evidence="7">
    <location>
        <begin position="389"/>
        <end position="408"/>
    </location>
</feature>
<dbReference type="OrthoDB" id="2985014at2759"/>
<dbReference type="Pfam" id="PF07690">
    <property type="entry name" value="MFS_1"/>
    <property type="match status" value="1"/>
</dbReference>
<sequence length="491" mass="54940">MKIYCRFIFAWMGFLGLIIVYMLRVNISVAIVAMANSTVFKPKNFTPECPVSKPNNSIKRETGEFLWGEADQTMILSSFYWGYTLVQIPSGILLLFFKPKWIYGLSTLTTSILTFFIPLAANSGVYAMVILRFLMGVCEGPTYPSLYALCGCWVLAAESSIVVTCIMTGGTIGTILGQSLSGLIIEYLGWRWMFYIMAMFGCVWFIGYCLLVFNRPSEHPFISEHEKMMLINSLPHNQPNYKPKRVPLPWKHVFKSRPFFGFLILGATYNFTWYTLINCLPLYIGTVLGFNISENGGISSLPYIALFFFSVSSGIFQDFIKSKKIISNTKLRKIFACFGMTGASIIMFCIIFMGCNIPLTIMLVCLSVAMMGITVSVTGVNLIDIAPAYAGPLLAICNLFNSLCGIIAPYVKGYYTHSGETRNNWANVFITNSSVMFFGAVVFLLFGSSTLQPWAILNCDLEQLVIFSESDSLSSINEDERTDSKSQRNIQ</sequence>
<dbReference type="SUPFAM" id="SSF103473">
    <property type="entry name" value="MFS general substrate transporter"/>
    <property type="match status" value="1"/>
</dbReference>
<evidence type="ECO:0000313" key="9">
    <source>
        <dbReference type="EMBL" id="AKN21529.1"/>
    </source>
</evidence>
<keyword evidence="5 7" id="KW-1133">Transmembrane helix</keyword>
<dbReference type="GO" id="GO:0016020">
    <property type="term" value="C:membrane"/>
    <property type="evidence" value="ECO:0007669"/>
    <property type="project" value="UniProtKB-SubCell"/>
</dbReference>
<feature type="transmembrane region" description="Helical" evidence="7">
    <location>
        <begin position="7"/>
        <end position="35"/>
    </location>
</feature>
<dbReference type="InterPro" id="IPR050382">
    <property type="entry name" value="MFS_Na/Anion_cotransporter"/>
</dbReference>
<organism evidence="9">
    <name type="scientific">Schmidtea mediterranea</name>
    <name type="common">Freshwater planarian flatworm</name>
    <dbReference type="NCBI Taxonomy" id="79327"/>
    <lineage>
        <taxon>Eukaryota</taxon>
        <taxon>Metazoa</taxon>
        <taxon>Spiralia</taxon>
        <taxon>Lophotrochozoa</taxon>
        <taxon>Platyhelminthes</taxon>
        <taxon>Rhabditophora</taxon>
        <taxon>Seriata</taxon>
        <taxon>Tricladida</taxon>
        <taxon>Continenticola</taxon>
        <taxon>Geoplanoidea</taxon>
        <taxon>Dugesiidae</taxon>
        <taxon>Schmidtea</taxon>
    </lineage>
</organism>
<dbReference type="GO" id="GO:0015293">
    <property type="term" value="F:symporter activity"/>
    <property type="evidence" value="ECO:0007669"/>
    <property type="project" value="UniProtKB-KW"/>
</dbReference>
<reference evidence="9" key="1">
    <citation type="journal article" date="2015" name="Elife">
        <title>Stem cells and fluid flow drive cyst formation in an invertebrate excretory organ.</title>
        <authorList>
            <person name="Thi-Kim Vu H."/>
            <person name="Rink J.C."/>
            <person name="McKinney S.A."/>
            <person name="McClain M."/>
            <person name="Lakshmanaperumal N."/>
            <person name="Alexander R."/>
            <person name="Sanchez Alvarado A."/>
        </authorList>
    </citation>
    <scope>NUCLEOTIDE SEQUENCE</scope>
</reference>
<evidence type="ECO:0000256" key="7">
    <source>
        <dbReference type="SAM" id="Phobius"/>
    </source>
</evidence>
<dbReference type="EMBL" id="KT163579">
    <property type="protein sequence ID" value="AKN21529.1"/>
    <property type="molecule type" value="mRNA"/>
</dbReference>
<protein>
    <submittedName>
        <fullName evidence="9">Slc17a-6</fullName>
    </submittedName>
</protein>
<accession>A0A0H3YJ71</accession>
<dbReference type="PROSITE" id="PS50850">
    <property type="entry name" value="MFS"/>
    <property type="match status" value="1"/>
</dbReference>
<keyword evidence="2" id="KW-0813">Transport</keyword>
<feature type="transmembrane region" description="Helical" evidence="7">
    <location>
        <begin position="192"/>
        <end position="213"/>
    </location>
</feature>
<feature type="domain" description="Major facilitator superfamily (MFS) profile" evidence="8">
    <location>
        <begin position="14"/>
        <end position="451"/>
    </location>
</feature>
<feature type="transmembrane region" description="Helical" evidence="7">
    <location>
        <begin position="101"/>
        <end position="134"/>
    </location>
</feature>
<feature type="transmembrane region" description="Helical" evidence="7">
    <location>
        <begin position="303"/>
        <end position="322"/>
    </location>
</feature>
<evidence type="ECO:0000256" key="3">
    <source>
        <dbReference type="ARBA" id="ARBA00022692"/>
    </source>
</evidence>
<feature type="transmembrane region" description="Helical" evidence="7">
    <location>
        <begin position="359"/>
        <end position="382"/>
    </location>
</feature>
<feature type="transmembrane region" description="Helical" evidence="7">
    <location>
        <begin position="259"/>
        <end position="283"/>
    </location>
</feature>